<accession>A0A5R9IYT6</accession>
<evidence type="ECO:0008006" key="5">
    <source>
        <dbReference type="Google" id="ProtNLM"/>
    </source>
</evidence>
<feature type="compositionally biased region" description="Pro residues" evidence="1">
    <location>
        <begin position="78"/>
        <end position="87"/>
    </location>
</feature>
<feature type="chain" id="PRO_5024458517" description="Dihydrolipoamide acetyltransferase" evidence="2">
    <location>
        <begin position="22"/>
        <end position="260"/>
    </location>
</feature>
<keyword evidence="4" id="KW-1185">Reference proteome</keyword>
<feature type="region of interest" description="Disordered" evidence="1">
    <location>
        <begin position="53"/>
        <end position="89"/>
    </location>
</feature>
<evidence type="ECO:0000256" key="2">
    <source>
        <dbReference type="SAM" id="SignalP"/>
    </source>
</evidence>
<dbReference type="OrthoDB" id="8064484at2"/>
<evidence type="ECO:0000256" key="1">
    <source>
        <dbReference type="SAM" id="MobiDB-lite"/>
    </source>
</evidence>
<keyword evidence="2" id="KW-0732">Signal</keyword>
<feature type="compositionally biased region" description="Low complexity" evidence="1">
    <location>
        <begin position="63"/>
        <end position="77"/>
    </location>
</feature>
<dbReference type="AlphaFoldDB" id="A0A5R9IYT6"/>
<sequence length="260" mass="27479">MTRCVLFLSAALLALPLASRAQTIAATPTPASQSQLDRIESKLDAILRRLDQLQRPPPGGVQSHPVSSGASSASPVSGEPPAPPPAAYKPGALVVARPAPKDANSLAEVPADDVGGFVYAGGPIALTDIRTRGVRYAGPVGAEIQGWLRAREAGRYQIGTDLEVHFKTGFYFAPSCFLQARLEGRSLDQRSTLISHPAGNDANATLVLGAELQPGLYRLRVWIACTAPQGVAITSELLLKAPSELNLRPVTGNDLLHREE</sequence>
<evidence type="ECO:0000313" key="4">
    <source>
        <dbReference type="Proteomes" id="UP000305654"/>
    </source>
</evidence>
<feature type="signal peptide" evidence="2">
    <location>
        <begin position="1"/>
        <end position="21"/>
    </location>
</feature>
<proteinExistence type="predicted"/>
<dbReference type="EMBL" id="VCDI01000012">
    <property type="protein sequence ID" value="TLU70630.1"/>
    <property type="molecule type" value="Genomic_DNA"/>
</dbReference>
<name>A0A5R9IYT6_9PROT</name>
<dbReference type="Proteomes" id="UP000305654">
    <property type="component" value="Unassembled WGS sequence"/>
</dbReference>
<evidence type="ECO:0000313" key="3">
    <source>
        <dbReference type="EMBL" id="TLU70630.1"/>
    </source>
</evidence>
<reference evidence="3 4" key="1">
    <citation type="submission" date="2019-05" db="EMBL/GenBank/DDBJ databases">
        <authorList>
            <person name="Pankratov T."/>
            <person name="Grouzdev D."/>
        </authorList>
    </citation>
    <scope>NUCLEOTIDE SEQUENCE [LARGE SCALE GENOMIC DNA]</scope>
    <source>
        <strain evidence="3 4">KEBCLARHB70R</strain>
    </source>
</reference>
<dbReference type="RefSeq" id="WP_138327964.1">
    <property type="nucleotide sequence ID" value="NZ_VCDI01000012.1"/>
</dbReference>
<protein>
    <recommendedName>
        <fullName evidence="5">Dihydrolipoamide acetyltransferase</fullName>
    </recommendedName>
</protein>
<comment type="caution">
    <text evidence="3">The sequence shown here is derived from an EMBL/GenBank/DDBJ whole genome shotgun (WGS) entry which is preliminary data.</text>
</comment>
<organism evidence="3 4">
    <name type="scientific">Lichenicoccus roseus</name>
    <dbReference type="NCBI Taxonomy" id="2683649"/>
    <lineage>
        <taxon>Bacteria</taxon>
        <taxon>Pseudomonadati</taxon>
        <taxon>Pseudomonadota</taxon>
        <taxon>Alphaproteobacteria</taxon>
        <taxon>Acetobacterales</taxon>
        <taxon>Acetobacteraceae</taxon>
        <taxon>Lichenicoccus</taxon>
    </lineage>
</organism>
<gene>
    <name evidence="3" type="ORF">FE263_20775</name>
</gene>